<dbReference type="InterPro" id="IPR042070">
    <property type="entry name" value="PucR_C-HTH_sf"/>
</dbReference>
<dbReference type="EMBL" id="JAGFNZ010000002">
    <property type="protein sequence ID" value="MBW7572069.1"/>
    <property type="molecule type" value="Genomic_DNA"/>
</dbReference>
<dbReference type="Pfam" id="PF13556">
    <property type="entry name" value="HTH_30"/>
    <property type="match status" value="1"/>
</dbReference>
<accession>A0ABS7DLT8</accession>
<dbReference type="Proteomes" id="UP000719942">
    <property type="component" value="Unassembled WGS sequence"/>
</dbReference>
<evidence type="ECO:0000259" key="1">
    <source>
        <dbReference type="Pfam" id="PF13556"/>
    </source>
</evidence>
<dbReference type="InterPro" id="IPR025736">
    <property type="entry name" value="PucR_C-HTH_dom"/>
</dbReference>
<gene>
    <name evidence="2" type="ORF">J5W02_04525</name>
</gene>
<name>A0ABS7DLT8_9FIRM</name>
<evidence type="ECO:0000313" key="3">
    <source>
        <dbReference type="Proteomes" id="UP000719942"/>
    </source>
</evidence>
<comment type="caution">
    <text evidence="2">The sequence shown here is derived from an EMBL/GenBank/DDBJ whole genome shotgun (WGS) entry which is preliminary data.</text>
</comment>
<protein>
    <submittedName>
        <fullName evidence="2">Helix-turn-helix domain-containing protein</fullName>
    </submittedName>
</protein>
<dbReference type="Gene3D" id="1.10.10.2840">
    <property type="entry name" value="PucR C-terminal helix-turn-helix domain"/>
    <property type="match status" value="1"/>
</dbReference>
<dbReference type="RefSeq" id="WP_219964496.1">
    <property type="nucleotide sequence ID" value="NZ_JAGFNZ010000002.1"/>
</dbReference>
<dbReference type="PANTHER" id="PTHR33744:SF1">
    <property type="entry name" value="DNA-BINDING TRANSCRIPTIONAL ACTIVATOR ADER"/>
    <property type="match status" value="1"/>
</dbReference>
<feature type="domain" description="PucR C-terminal helix-turn-helix" evidence="1">
    <location>
        <begin position="437"/>
        <end position="493"/>
    </location>
</feature>
<keyword evidence="3" id="KW-1185">Reference proteome</keyword>
<evidence type="ECO:0000313" key="2">
    <source>
        <dbReference type="EMBL" id="MBW7572069.1"/>
    </source>
</evidence>
<sequence length="506" mass="58253">MIAILSGKLKIDQQITSNNSQIYELKELNLQSELNNCKNDILYFVRDATCLKDAVPQNLIYVECTSDEVRKCFVNSAQVEADSFQPAMAFACDLLNRAYRMQALYSSMLHMILDGKGISGILSDIADRAESSIVMIDMSGKIMAHSSPFRLQNPLWTQSVKQGYCPTEFMEHIRKLRQEKGKLPGSDPYVRVCEEMQLFYLCSKISKNDTLFGYIFMIQPDSEFGADCYEMLSIVSKALTETTLKHQNKITLQSHLYGEMLTDMLNGISEKQAETRIHVSELTFPNYMRVLTVKPLYYHGEVSLAASIQPQLETIFLVEQSIVYQKSIVLIIGVKKDRTIPPEQLEQLRALCAQNYLLAGISNSFSNPTKFPEYYRQAEKAVILSQRMDADGFIHSYVDYAFFDMLDNLPEELRLMRYCHPALPLLREYDRQKGTKLYETLRSFTLTGFNQNRTAELLFLHRNTLNYRRQKIMQLCGIDLEDSQTKFLLSYSFAIDLFLEKNTLYS</sequence>
<organism evidence="2 3">
    <name type="scientific">Caproiciproducens faecalis</name>
    <dbReference type="NCBI Taxonomy" id="2820301"/>
    <lineage>
        <taxon>Bacteria</taxon>
        <taxon>Bacillati</taxon>
        <taxon>Bacillota</taxon>
        <taxon>Clostridia</taxon>
        <taxon>Eubacteriales</taxon>
        <taxon>Acutalibacteraceae</taxon>
        <taxon>Caproiciproducens</taxon>
    </lineage>
</organism>
<dbReference type="InterPro" id="IPR051448">
    <property type="entry name" value="CdaR-like_regulators"/>
</dbReference>
<proteinExistence type="predicted"/>
<dbReference type="PANTHER" id="PTHR33744">
    <property type="entry name" value="CARBOHYDRATE DIACID REGULATOR"/>
    <property type="match status" value="1"/>
</dbReference>
<reference evidence="2 3" key="1">
    <citation type="submission" date="2021-03" db="EMBL/GenBank/DDBJ databases">
        <title>Caproiciproducens sp. nov. isolated from feces of cow.</title>
        <authorList>
            <person name="Choi J.-Y."/>
        </authorList>
    </citation>
    <scope>NUCLEOTIDE SEQUENCE [LARGE SCALE GENOMIC DNA]</scope>
    <source>
        <strain evidence="2 3">AGMB10547</strain>
    </source>
</reference>